<dbReference type="PROSITE" id="PS50222">
    <property type="entry name" value="EF_HAND_2"/>
    <property type="match status" value="3"/>
</dbReference>
<keyword evidence="7" id="KW-1185">Reference proteome</keyword>
<keyword evidence="2" id="KW-0677">Repeat</keyword>
<feature type="domain" description="EF-hand" evidence="5">
    <location>
        <begin position="114"/>
        <end position="140"/>
    </location>
</feature>
<organism evidence="6 7">
    <name type="scientific">Erythroxylum novogranatense</name>
    <dbReference type="NCBI Taxonomy" id="1862640"/>
    <lineage>
        <taxon>Eukaryota</taxon>
        <taxon>Viridiplantae</taxon>
        <taxon>Streptophyta</taxon>
        <taxon>Embryophyta</taxon>
        <taxon>Tracheophyta</taxon>
        <taxon>Spermatophyta</taxon>
        <taxon>Magnoliopsida</taxon>
        <taxon>eudicotyledons</taxon>
        <taxon>Gunneridae</taxon>
        <taxon>Pentapetalae</taxon>
        <taxon>rosids</taxon>
        <taxon>fabids</taxon>
        <taxon>Malpighiales</taxon>
        <taxon>Erythroxylaceae</taxon>
        <taxon>Erythroxylum</taxon>
    </lineage>
</organism>
<evidence type="ECO:0000256" key="3">
    <source>
        <dbReference type="ARBA" id="ARBA00022837"/>
    </source>
</evidence>
<dbReference type="InterPro" id="IPR011992">
    <property type="entry name" value="EF-hand-dom_pair"/>
</dbReference>
<feature type="domain" description="EF-hand" evidence="5">
    <location>
        <begin position="1"/>
        <end position="36"/>
    </location>
</feature>
<keyword evidence="1" id="KW-0479">Metal-binding</keyword>
<dbReference type="FunFam" id="1.10.238.10:FF:000237">
    <property type="entry name" value="Calcium-binding protein CML38"/>
    <property type="match status" value="1"/>
</dbReference>
<gene>
    <name evidence="6" type="ORF">K2173_005466</name>
</gene>
<dbReference type="Pfam" id="PF13202">
    <property type="entry name" value="EF-hand_5"/>
    <property type="match status" value="1"/>
</dbReference>
<dbReference type="GO" id="GO:0005509">
    <property type="term" value="F:calcium ion binding"/>
    <property type="evidence" value="ECO:0007669"/>
    <property type="project" value="InterPro"/>
</dbReference>
<dbReference type="SUPFAM" id="SSF47473">
    <property type="entry name" value="EF-hand"/>
    <property type="match status" value="1"/>
</dbReference>
<comment type="caution">
    <text evidence="6">The sequence shown here is derived from an EMBL/GenBank/DDBJ whole genome shotgun (WGS) entry which is preliminary data.</text>
</comment>
<dbReference type="InterPro" id="IPR018247">
    <property type="entry name" value="EF_Hand_1_Ca_BS"/>
</dbReference>
<evidence type="ECO:0000313" key="6">
    <source>
        <dbReference type="EMBL" id="KAJ8752577.1"/>
    </source>
</evidence>
<dbReference type="Pfam" id="PF13499">
    <property type="entry name" value="EF-hand_7"/>
    <property type="match status" value="1"/>
</dbReference>
<dbReference type="Gene3D" id="1.10.238.10">
    <property type="entry name" value="EF-hand"/>
    <property type="match status" value="2"/>
</dbReference>
<accession>A0AAV8SK44</accession>
<evidence type="ECO:0000259" key="5">
    <source>
        <dbReference type="PROSITE" id="PS50222"/>
    </source>
</evidence>
<dbReference type="InterPro" id="IPR002048">
    <property type="entry name" value="EF_hand_dom"/>
</dbReference>
<comment type="function">
    <text evidence="4">Potential calcium sensor that binds calcium in vitro.</text>
</comment>
<feature type="domain" description="EF-hand" evidence="5">
    <location>
        <begin position="74"/>
        <end position="109"/>
    </location>
</feature>
<sequence length="140" mass="15669">MKVGEFHVVFKHLDENGDGKVSPVELSRRIGLFGGRELCIKEAEMVVGLWDSDGDGFLGPEDVAGLMEAGGAEEKLRDLREAFGMYDTENSGFITPKSLKRMLSKLGDSKSIWECKVMINRFDLNGDGVLSFEEFRIMMR</sequence>
<dbReference type="SMART" id="SM00054">
    <property type="entry name" value="EFh"/>
    <property type="match status" value="4"/>
</dbReference>
<evidence type="ECO:0000256" key="1">
    <source>
        <dbReference type="ARBA" id="ARBA00022723"/>
    </source>
</evidence>
<evidence type="ECO:0000256" key="4">
    <source>
        <dbReference type="ARBA" id="ARBA00057710"/>
    </source>
</evidence>
<dbReference type="Proteomes" id="UP001159364">
    <property type="component" value="Linkage Group LG10"/>
</dbReference>
<evidence type="ECO:0000313" key="7">
    <source>
        <dbReference type="Proteomes" id="UP001159364"/>
    </source>
</evidence>
<proteinExistence type="predicted"/>
<protein>
    <recommendedName>
        <fullName evidence="5">EF-hand domain-containing protein</fullName>
    </recommendedName>
</protein>
<keyword evidence="3" id="KW-0106">Calcium</keyword>
<dbReference type="CDD" id="cd00051">
    <property type="entry name" value="EFh"/>
    <property type="match status" value="1"/>
</dbReference>
<dbReference type="PANTHER" id="PTHR10891">
    <property type="entry name" value="EF-HAND CALCIUM-BINDING DOMAIN CONTAINING PROTEIN"/>
    <property type="match status" value="1"/>
</dbReference>
<name>A0AAV8SK44_9ROSI</name>
<reference evidence="6 7" key="1">
    <citation type="submission" date="2021-09" db="EMBL/GenBank/DDBJ databases">
        <title>Genomic insights and catalytic innovation underlie evolution of tropane alkaloids biosynthesis.</title>
        <authorList>
            <person name="Wang Y.-J."/>
            <person name="Tian T."/>
            <person name="Huang J.-P."/>
            <person name="Huang S.-X."/>
        </authorList>
    </citation>
    <scope>NUCLEOTIDE SEQUENCE [LARGE SCALE GENOMIC DNA]</scope>
    <source>
        <strain evidence="6">KIB-2018</strain>
        <tissue evidence="6">Leaf</tissue>
    </source>
</reference>
<dbReference type="PROSITE" id="PS00018">
    <property type="entry name" value="EF_HAND_1"/>
    <property type="match status" value="3"/>
</dbReference>
<dbReference type="EMBL" id="JAIWQS010000010">
    <property type="protein sequence ID" value="KAJ8752577.1"/>
    <property type="molecule type" value="Genomic_DNA"/>
</dbReference>
<dbReference type="InterPro" id="IPR039647">
    <property type="entry name" value="EF_hand_pair_protein_CML-like"/>
</dbReference>
<evidence type="ECO:0000256" key="2">
    <source>
        <dbReference type="ARBA" id="ARBA00022737"/>
    </source>
</evidence>
<dbReference type="AlphaFoldDB" id="A0AAV8SK44"/>